<feature type="region of interest" description="Disordered" evidence="1">
    <location>
        <begin position="55"/>
        <end position="105"/>
    </location>
</feature>
<dbReference type="Proteomes" id="UP000499080">
    <property type="component" value="Unassembled WGS sequence"/>
</dbReference>
<proteinExistence type="predicted"/>
<gene>
    <name evidence="2" type="ORF">AVEN_1900_1</name>
</gene>
<comment type="caution">
    <text evidence="2">The sequence shown here is derived from an EMBL/GenBank/DDBJ whole genome shotgun (WGS) entry which is preliminary data.</text>
</comment>
<dbReference type="AlphaFoldDB" id="A0A4Y2J316"/>
<feature type="compositionally biased region" description="Basic and acidic residues" evidence="1">
    <location>
        <begin position="57"/>
        <end position="68"/>
    </location>
</feature>
<evidence type="ECO:0000256" key="1">
    <source>
        <dbReference type="SAM" id="MobiDB-lite"/>
    </source>
</evidence>
<keyword evidence="3" id="KW-1185">Reference proteome</keyword>
<reference evidence="2 3" key="1">
    <citation type="journal article" date="2019" name="Sci. Rep.">
        <title>Orb-weaving spider Araneus ventricosus genome elucidates the spidroin gene catalogue.</title>
        <authorList>
            <person name="Kono N."/>
            <person name="Nakamura H."/>
            <person name="Ohtoshi R."/>
            <person name="Moran D.A.P."/>
            <person name="Shinohara A."/>
            <person name="Yoshida Y."/>
            <person name="Fujiwara M."/>
            <person name="Mori M."/>
            <person name="Tomita M."/>
            <person name="Arakawa K."/>
        </authorList>
    </citation>
    <scope>NUCLEOTIDE SEQUENCE [LARGE SCALE GENOMIC DNA]</scope>
</reference>
<dbReference type="OrthoDB" id="7422307at2759"/>
<organism evidence="2 3">
    <name type="scientific">Araneus ventricosus</name>
    <name type="common">Orbweaver spider</name>
    <name type="synonym">Epeira ventricosa</name>
    <dbReference type="NCBI Taxonomy" id="182803"/>
    <lineage>
        <taxon>Eukaryota</taxon>
        <taxon>Metazoa</taxon>
        <taxon>Ecdysozoa</taxon>
        <taxon>Arthropoda</taxon>
        <taxon>Chelicerata</taxon>
        <taxon>Arachnida</taxon>
        <taxon>Araneae</taxon>
        <taxon>Araneomorphae</taxon>
        <taxon>Entelegynae</taxon>
        <taxon>Araneoidea</taxon>
        <taxon>Araneidae</taxon>
        <taxon>Araneus</taxon>
    </lineage>
</organism>
<evidence type="ECO:0000313" key="3">
    <source>
        <dbReference type="Proteomes" id="UP000499080"/>
    </source>
</evidence>
<sequence>MRTLTSACKKLWPECAVECVFEEFQTVPVEPAINEMVSLAKIMGLEVDAYFSSISGDARDDGDGHDGVHGGGVGHNGHHGDGGDRDDDHGDGDGEPLQHKRLQNWHTCKAERRRWRQREVQRISEIK</sequence>
<accession>A0A4Y2J316</accession>
<feature type="compositionally biased region" description="Basic and acidic residues" evidence="1">
    <location>
        <begin position="78"/>
        <end position="98"/>
    </location>
</feature>
<evidence type="ECO:0000313" key="2">
    <source>
        <dbReference type="EMBL" id="GBM84295.1"/>
    </source>
</evidence>
<dbReference type="EMBL" id="BGPR01003148">
    <property type="protein sequence ID" value="GBM84295.1"/>
    <property type="molecule type" value="Genomic_DNA"/>
</dbReference>
<protein>
    <submittedName>
        <fullName evidence="2">Uncharacterized protein</fullName>
    </submittedName>
</protein>
<name>A0A4Y2J316_ARAVE</name>